<reference evidence="3" key="1">
    <citation type="journal article" date="2016" name="Proc. Natl. Acad. Sci. U.S.A.">
        <title>Chromosome-level assembly of Arabidopsis thaliana Ler reveals the extent of translocation and inversion polymorphisms.</title>
        <authorList>
            <person name="Zapata L."/>
            <person name="Ding J."/>
            <person name="Willing E.M."/>
            <person name="Hartwig B."/>
            <person name="Bezdan D."/>
            <person name="Jiao W.B."/>
            <person name="Patel V."/>
            <person name="Velikkakam James G."/>
            <person name="Koornneef M."/>
            <person name="Ossowski S."/>
            <person name="Schneeberger K."/>
        </authorList>
    </citation>
    <scope>NUCLEOTIDE SEQUENCE [LARGE SCALE GENOMIC DNA]</scope>
    <source>
        <strain evidence="3">cv. Landsberg erecta</strain>
    </source>
</reference>
<name>A0A178W8P7_ARATH</name>
<organism evidence="2 3">
    <name type="scientific">Arabidopsis thaliana</name>
    <name type="common">Mouse-ear cress</name>
    <dbReference type="NCBI Taxonomy" id="3702"/>
    <lineage>
        <taxon>Eukaryota</taxon>
        <taxon>Viridiplantae</taxon>
        <taxon>Streptophyta</taxon>
        <taxon>Embryophyta</taxon>
        <taxon>Tracheophyta</taxon>
        <taxon>Spermatophyta</taxon>
        <taxon>Magnoliopsida</taxon>
        <taxon>eudicotyledons</taxon>
        <taxon>Gunneridae</taxon>
        <taxon>Pentapetalae</taxon>
        <taxon>rosids</taxon>
        <taxon>malvids</taxon>
        <taxon>Brassicales</taxon>
        <taxon>Brassicaceae</taxon>
        <taxon>Camelineae</taxon>
        <taxon>Arabidopsis</taxon>
    </lineage>
</organism>
<feature type="compositionally biased region" description="Basic and acidic residues" evidence="1">
    <location>
        <begin position="123"/>
        <end position="141"/>
    </location>
</feature>
<dbReference type="Proteomes" id="UP000078284">
    <property type="component" value="Chromosome 1"/>
</dbReference>
<evidence type="ECO:0000313" key="2">
    <source>
        <dbReference type="EMBL" id="OAP14810.1"/>
    </source>
</evidence>
<protein>
    <submittedName>
        <fullName evidence="2">Uncharacterized protein</fullName>
    </submittedName>
</protein>
<sequence>MAIEKQEINESSIGFNLISEKRRHNKTHDDKPYLVDSLTLNSWASQPSTDEIIIIDDDEEKEVTLEPKRKKPRLGFWWDNVEAVDELCCVVKGSPPKAKEDNGVASKADSYFSSTDFHETMENKKINEDKRSLPEKDKDESTVGESNTKNKGYEHVTLEDLGVSVEDLKSVPWEAFEFDSTWEIRSDPWYGGYMEDLSLFDFNSHT</sequence>
<gene>
    <name evidence="2" type="ordered locus">AXX17_At1g67750</name>
</gene>
<dbReference type="EMBL" id="LUHQ01000001">
    <property type="protein sequence ID" value="OAP14810.1"/>
    <property type="molecule type" value="Genomic_DNA"/>
</dbReference>
<dbReference type="AlphaFoldDB" id="A0A178W8P7"/>
<comment type="caution">
    <text evidence="2">The sequence shown here is derived from an EMBL/GenBank/DDBJ whole genome shotgun (WGS) entry which is preliminary data.</text>
</comment>
<dbReference type="ExpressionAtlas" id="A0A178W8P7">
    <property type="expression patterns" value="baseline and differential"/>
</dbReference>
<proteinExistence type="predicted"/>
<accession>A0A178W8P7</accession>
<evidence type="ECO:0000256" key="1">
    <source>
        <dbReference type="SAM" id="MobiDB-lite"/>
    </source>
</evidence>
<feature type="region of interest" description="Disordered" evidence="1">
    <location>
        <begin position="123"/>
        <end position="151"/>
    </location>
</feature>
<evidence type="ECO:0000313" key="3">
    <source>
        <dbReference type="Proteomes" id="UP000078284"/>
    </source>
</evidence>